<dbReference type="RefSeq" id="WP_188430236.1">
    <property type="nucleotide sequence ID" value="NZ_BMEX01000002.1"/>
</dbReference>
<evidence type="ECO:0000256" key="3">
    <source>
        <dbReference type="ARBA" id="ARBA00023239"/>
    </source>
</evidence>
<proteinExistence type="predicted"/>
<evidence type="ECO:0000313" key="5">
    <source>
        <dbReference type="EMBL" id="GGA38038.1"/>
    </source>
</evidence>
<dbReference type="InterPro" id="IPR001926">
    <property type="entry name" value="TrpB-like_PALP"/>
</dbReference>
<evidence type="ECO:0000256" key="2">
    <source>
        <dbReference type="ARBA" id="ARBA00022898"/>
    </source>
</evidence>
<organism evidence="5 6">
    <name type="scientific">Kroppenstedtia guangzhouensis</name>
    <dbReference type="NCBI Taxonomy" id="1274356"/>
    <lineage>
        <taxon>Bacteria</taxon>
        <taxon>Bacillati</taxon>
        <taxon>Bacillota</taxon>
        <taxon>Bacilli</taxon>
        <taxon>Bacillales</taxon>
        <taxon>Thermoactinomycetaceae</taxon>
        <taxon>Kroppenstedtia</taxon>
    </lineage>
</organism>
<keyword evidence="2" id="KW-0663">Pyridoxal phosphate</keyword>
<evidence type="ECO:0000256" key="1">
    <source>
        <dbReference type="ARBA" id="ARBA00001933"/>
    </source>
</evidence>
<dbReference type="EMBL" id="BMEX01000002">
    <property type="protein sequence ID" value="GGA38038.1"/>
    <property type="molecule type" value="Genomic_DNA"/>
</dbReference>
<name>A0ABQ1G731_9BACL</name>
<dbReference type="InterPro" id="IPR036052">
    <property type="entry name" value="TrpB-like_PALP_sf"/>
</dbReference>
<keyword evidence="6" id="KW-1185">Reference proteome</keyword>
<dbReference type="Gene3D" id="3.40.50.1100">
    <property type="match status" value="2"/>
</dbReference>
<evidence type="ECO:0000259" key="4">
    <source>
        <dbReference type="Pfam" id="PF00291"/>
    </source>
</evidence>
<protein>
    <submittedName>
        <fullName evidence="5">Threonine synthase</fullName>
    </submittedName>
</protein>
<dbReference type="PANTHER" id="PTHR48078:SF6">
    <property type="entry name" value="L-THREONINE DEHYDRATASE CATABOLIC TDCB"/>
    <property type="match status" value="1"/>
</dbReference>
<evidence type="ECO:0000313" key="6">
    <source>
        <dbReference type="Proteomes" id="UP000617979"/>
    </source>
</evidence>
<comment type="caution">
    <text evidence="5">The sequence shown here is derived from an EMBL/GenBank/DDBJ whole genome shotgun (WGS) entry which is preliminary data.</text>
</comment>
<feature type="domain" description="Tryptophan synthase beta chain-like PALP" evidence="4">
    <location>
        <begin position="71"/>
        <end position="375"/>
    </location>
</feature>
<comment type="cofactor">
    <cofactor evidence="1">
        <name>pyridoxal 5'-phosphate</name>
        <dbReference type="ChEBI" id="CHEBI:597326"/>
    </cofactor>
</comment>
<reference evidence="6" key="1">
    <citation type="journal article" date="2019" name="Int. J. Syst. Evol. Microbiol.">
        <title>The Global Catalogue of Microorganisms (GCM) 10K type strain sequencing project: providing services to taxonomists for standard genome sequencing and annotation.</title>
        <authorList>
            <consortium name="The Broad Institute Genomics Platform"/>
            <consortium name="The Broad Institute Genome Sequencing Center for Infectious Disease"/>
            <person name="Wu L."/>
            <person name="Ma J."/>
        </authorList>
    </citation>
    <scope>NUCLEOTIDE SEQUENCE [LARGE SCALE GENOMIC DNA]</scope>
    <source>
        <strain evidence="6">CGMCC 1.12404</strain>
    </source>
</reference>
<dbReference type="NCBIfam" id="NF006050">
    <property type="entry name" value="PRK08197.1"/>
    <property type="match status" value="1"/>
</dbReference>
<gene>
    <name evidence="5" type="primary">thrC</name>
    <name evidence="5" type="ORF">GCM10007416_08730</name>
</gene>
<dbReference type="Pfam" id="PF00291">
    <property type="entry name" value="PALP"/>
    <property type="match status" value="1"/>
</dbReference>
<accession>A0ABQ1G731</accession>
<dbReference type="SUPFAM" id="SSF53686">
    <property type="entry name" value="Tryptophan synthase beta subunit-like PLP-dependent enzymes"/>
    <property type="match status" value="1"/>
</dbReference>
<dbReference type="CDD" id="cd01563">
    <property type="entry name" value="Thr-synth_1"/>
    <property type="match status" value="1"/>
</dbReference>
<dbReference type="InterPro" id="IPR050147">
    <property type="entry name" value="Ser/Thr_Dehydratase"/>
</dbReference>
<sequence length="425" mass="46290">MKKRWMVCTGCSRRVPFRYDGGICDCGGALLVRYDLEEVKHNLSRERLKERAATMWRYHELLPLKHEDSIVSLGEGWTPLVRLERWEQKLNLGGIWVKREEQNPTGSFKARGFSAAISLQQEQGTARVAVNSNGNAASALAAYAARAGMEGFVFIPRDCPGVMVEEAMQYGARTCLVDGLIHDAGRIIQDGAEEMGWVSTGTAKEPGRVEGKKTMGLELAEQLGWQLPDAVIYPTGGGSGLIGIWKALCELKELGWVHGELPRLISVQERGCTPIVDAMEAGAEEVTPSEDVTCANPTGIRVPQPPAGKLILSILRKTGGTAVAVTAEEISAAGNTLRGEGISVSPEGAAVWAGLLRLLDRGHVHKGERVVLFNTAHALKYLPWQSPTPPPVITSFDHYRRLLKNAVATQQPMGEFRTKESSFEG</sequence>
<dbReference type="Proteomes" id="UP000617979">
    <property type="component" value="Unassembled WGS sequence"/>
</dbReference>
<keyword evidence="3" id="KW-0456">Lyase</keyword>
<dbReference type="PANTHER" id="PTHR48078">
    <property type="entry name" value="THREONINE DEHYDRATASE, MITOCHONDRIAL-RELATED"/>
    <property type="match status" value="1"/>
</dbReference>